<name>B9SVS4_RICCO</name>
<evidence type="ECO:0000313" key="1">
    <source>
        <dbReference type="EMBL" id="EEF32292.1"/>
    </source>
</evidence>
<keyword evidence="2" id="KW-1185">Reference proteome</keyword>
<gene>
    <name evidence="1" type="ORF">RCOM_0255050</name>
</gene>
<organism evidence="1 2">
    <name type="scientific">Ricinus communis</name>
    <name type="common">Castor bean</name>
    <dbReference type="NCBI Taxonomy" id="3988"/>
    <lineage>
        <taxon>Eukaryota</taxon>
        <taxon>Viridiplantae</taxon>
        <taxon>Streptophyta</taxon>
        <taxon>Embryophyta</taxon>
        <taxon>Tracheophyta</taxon>
        <taxon>Spermatophyta</taxon>
        <taxon>Magnoliopsida</taxon>
        <taxon>eudicotyledons</taxon>
        <taxon>Gunneridae</taxon>
        <taxon>Pentapetalae</taxon>
        <taxon>rosids</taxon>
        <taxon>fabids</taxon>
        <taxon>Malpighiales</taxon>
        <taxon>Euphorbiaceae</taxon>
        <taxon>Acalyphoideae</taxon>
        <taxon>Acalypheae</taxon>
        <taxon>Ricinus</taxon>
    </lineage>
</organism>
<dbReference type="EMBL" id="EQ974174">
    <property type="protein sequence ID" value="EEF32292.1"/>
    <property type="molecule type" value="Genomic_DNA"/>
</dbReference>
<protein>
    <submittedName>
        <fullName evidence="1">Uncharacterized protein</fullName>
    </submittedName>
</protein>
<dbReference type="InParanoid" id="B9SVS4"/>
<dbReference type="AlphaFoldDB" id="B9SVS4"/>
<accession>B9SVS4</accession>
<sequence>MQKLNKGGIVRFGDVEVRPRATCYEIVICMEFKRHIILDKLTIVDRTCDTVLPTRGDDELEKTNHSCWQC</sequence>
<reference evidence="2" key="1">
    <citation type="journal article" date="2010" name="Nat. Biotechnol.">
        <title>Draft genome sequence of the oilseed species Ricinus communis.</title>
        <authorList>
            <person name="Chan A.P."/>
            <person name="Crabtree J."/>
            <person name="Zhao Q."/>
            <person name="Lorenzi H."/>
            <person name="Orvis J."/>
            <person name="Puiu D."/>
            <person name="Melake-Berhan A."/>
            <person name="Jones K.M."/>
            <person name="Redman J."/>
            <person name="Chen G."/>
            <person name="Cahoon E.B."/>
            <person name="Gedil M."/>
            <person name="Stanke M."/>
            <person name="Haas B.J."/>
            <person name="Wortman J.R."/>
            <person name="Fraser-Liggett C.M."/>
            <person name="Ravel J."/>
            <person name="Rabinowicz P.D."/>
        </authorList>
    </citation>
    <scope>NUCLEOTIDE SEQUENCE [LARGE SCALE GENOMIC DNA]</scope>
    <source>
        <strain evidence="2">cv. Hale</strain>
    </source>
</reference>
<evidence type="ECO:0000313" key="2">
    <source>
        <dbReference type="Proteomes" id="UP000008311"/>
    </source>
</evidence>
<proteinExistence type="predicted"/>
<dbReference type="Proteomes" id="UP000008311">
    <property type="component" value="Unassembled WGS sequence"/>
</dbReference>